<evidence type="ECO:0000313" key="3">
    <source>
        <dbReference type="Proteomes" id="UP000639338"/>
    </source>
</evidence>
<organism evidence="2 3">
    <name type="scientific">Aphidius gifuensis</name>
    <name type="common">Parasitoid wasp</name>
    <dbReference type="NCBI Taxonomy" id="684658"/>
    <lineage>
        <taxon>Eukaryota</taxon>
        <taxon>Metazoa</taxon>
        <taxon>Ecdysozoa</taxon>
        <taxon>Arthropoda</taxon>
        <taxon>Hexapoda</taxon>
        <taxon>Insecta</taxon>
        <taxon>Pterygota</taxon>
        <taxon>Neoptera</taxon>
        <taxon>Endopterygota</taxon>
        <taxon>Hymenoptera</taxon>
        <taxon>Apocrita</taxon>
        <taxon>Ichneumonoidea</taxon>
        <taxon>Braconidae</taxon>
        <taxon>Aphidiinae</taxon>
        <taxon>Aphidius</taxon>
    </lineage>
</organism>
<comment type="caution">
    <text evidence="2">The sequence shown here is derived from an EMBL/GenBank/DDBJ whole genome shotgun (WGS) entry which is preliminary data.</text>
</comment>
<evidence type="ECO:0000313" key="2">
    <source>
        <dbReference type="EMBL" id="KAF7998384.1"/>
    </source>
</evidence>
<feature type="compositionally biased region" description="Low complexity" evidence="1">
    <location>
        <begin position="88"/>
        <end position="98"/>
    </location>
</feature>
<reference evidence="2 3" key="1">
    <citation type="submission" date="2020-08" db="EMBL/GenBank/DDBJ databases">
        <title>Aphidius gifuensis genome sequencing and assembly.</title>
        <authorList>
            <person name="Du Z."/>
        </authorList>
    </citation>
    <scope>NUCLEOTIDE SEQUENCE [LARGE SCALE GENOMIC DNA]</scope>
    <source>
        <strain evidence="2">YNYX2018</strain>
        <tissue evidence="2">Adults</tissue>
    </source>
</reference>
<dbReference type="OrthoDB" id="6479173at2759"/>
<feature type="region of interest" description="Disordered" evidence="1">
    <location>
        <begin position="80"/>
        <end position="100"/>
    </location>
</feature>
<dbReference type="EMBL" id="JACMRX010000001">
    <property type="protein sequence ID" value="KAF7998384.1"/>
    <property type="molecule type" value="Genomic_DNA"/>
</dbReference>
<evidence type="ECO:0000256" key="1">
    <source>
        <dbReference type="SAM" id="MobiDB-lite"/>
    </source>
</evidence>
<sequence length="174" mass="19979">MSSFVNKKSPVFRQIDKLADKLEIENKKIKIDKTKRLTKQQFFKLFFNTCFDCCKMSAIPHGGFAVHKVRERQLLHLKMQAKNDDKNNSSSSSNGYKKNLTDEARELTPLKYNSKLMNSIWGLYNRYSPHNFKKNTDANENTAEGVFSAAWGKFLHDNTSPAQTSSARNIAVKH</sequence>
<proteinExistence type="predicted"/>
<dbReference type="AlphaFoldDB" id="A0A835CVS5"/>
<keyword evidence="3" id="KW-1185">Reference proteome</keyword>
<dbReference type="Proteomes" id="UP000639338">
    <property type="component" value="Unassembled WGS sequence"/>
</dbReference>
<accession>A0A835CVS5</accession>
<gene>
    <name evidence="2" type="ORF">HCN44_009782</name>
</gene>
<protein>
    <submittedName>
        <fullName evidence="2">Uncharacterized protein</fullName>
    </submittedName>
</protein>
<name>A0A835CVS5_APHGI</name>